<dbReference type="PANTHER" id="PTHR14879">
    <property type="entry name" value="CASPASE REGULATOR, RING FINGER DOMAIN-CONTAINING"/>
    <property type="match status" value="1"/>
</dbReference>
<evidence type="ECO:0000256" key="1">
    <source>
        <dbReference type="ARBA" id="ARBA00004202"/>
    </source>
</evidence>
<dbReference type="GO" id="GO:0061630">
    <property type="term" value="F:ubiquitin protein ligase activity"/>
    <property type="evidence" value="ECO:0007669"/>
    <property type="project" value="TreeGrafter"/>
</dbReference>
<dbReference type="Proteomes" id="UP000076502">
    <property type="component" value="Unassembled WGS sequence"/>
</dbReference>
<keyword evidence="4" id="KW-0862">Zinc</keyword>
<dbReference type="Pfam" id="PF13920">
    <property type="entry name" value="zf-C3HC4_3"/>
    <property type="match status" value="1"/>
</dbReference>
<dbReference type="FunFam" id="3.30.40.10:FF:000110">
    <property type="entry name" value="E3 ubiquitin-protein ligase RNF34 isoform X1"/>
    <property type="match status" value="1"/>
</dbReference>
<dbReference type="Pfam" id="PF22968">
    <property type="entry name" value="RNF34L-like_3rd"/>
    <property type="match status" value="1"/>
</dbReference>
<protein>
    <submittedName>
        <fullName evidence="9">E3 ubiquitin-protein ligase rififylin</fullName>
    </submittedName>
</protein>
<name>A0A154P5I0_DUFNO</name>
<keyword evidence="3 5" id="KW-0863">Zinc-finger</keyword>
<evidence type="ECO:0000256" key="6">
    <source>
        <dbReference type="SAM" id="MobiDB-lite"/>
    </source>
</evidence>
<evidence type="ECO:0000256" key="3">
    <source>
        <dbReference type="ARBA" id="ARBA00022771"/>
    </source>
</evidence>
<dbReference type="InterPro" id="IPR017455">
    <property type="entry name" value="Znf_FYVE-rel"/>
</dbReference>
<evidence type="ECO:0000313" key="10">
    <source>
        <dbReference type="Proteomes" id="UP000076502"/>
    </source>
</evidence>
<dbReference type="SUPFAM" id="SSF57850">
    <property type="entry name" value="RING/U-box"/>
    <property type="match status" value="1"/>
</dbReference>
<dbReference type="STRING" id="178035.A0A154P5I0"/>
<dbReference type="GO" id="GO:0070936">
    <property type="term" value="P:protein K48-linked ubiquitination"/>
    <property type="evidence" value="ECO:0007669"/>
    <property type="project" value="TreeGrafter"/>
</dbReference>
<dbReference type="InterPro" id="IPR055111">
    <property type="entry name" value="RNF34_RFFL_HeH"/>
</dbReference>
<dbReference type="GO" id="GO:1902042">
    <property type="term" value="P:negative regulation of extrinsic apoptotic signaling pathway via death domain receptors"/>
    <property type="evidence" value="ECO:0007669"/>
    <property type="project" value="TreeGrafter"/>
</dbReference>
<dbReference type="GO" id="GO:0043161">
    <property type="term" value="P:proteasome-mediated ubiquitin-dependent protein catabolic process"/>
    <property type="evidence" value="ECO:0007669"/>
    <property type="project" value="TreeGrafter"/>
</dbReference>
<feature type="domain" description="FYVE-type" evidence="8">
    <location>
        <begin position="1"/>
        <end position="44"/>
    </location>
</feature>
<dbReference type="Pfam" id="PF23632">
    <property type="entry name" value="SAP_RNF34_RFFL"/>
    <property type="match status" value="1"/>
</dbReference>
<evidence type="ECO:0000256" key="4">
    <source>
        <dbReference type="ARBA" id="ARBA00022833"/>
    </source>
</evidence>
<evidence type="ECO:0000313" key="9">
    <source>
        <dbReference type="EMBL" id="KZC06448.1"/>
    </source>
</evidence>
<keyword evidence="2" id="KW-0479">Metal-binding</keyword>
<keyword evidence="10" id="KW-1185">Reference proteome</keyword>
<reference evidence="9 10" key="1">
    <citation type="submission" date="2015-07" db="EMBL/GenBank/DDBJ databases">
        <title>The genome of Dufourea novaeangliae.</title>
        <authorList>
            <person name="Pan H."/>
            <person name="Kapheim K."/>
        </authorList>
    </citation>
    <scope>NUCLEOTIDE SEQUENCE [LARGE SCALE GENOMIC DNA]</scope>
    <source>
        <strain evidence="9">0120121106</strain>
        <tissue evidence="9">Whole body</tissue>
    </source>
</reference>
<dbReference type="InterPro" id="IPR057299">
    <property type="entry name" value="RNF34_RFFL_SAP"/>
</dbReference>
<dbReference type="SUPFAM" id="SSF68906">
    <property type="entry name" value="SAP domain"/>
    <property type="match status" value="2"/>
</dbReference>
<dbReference type="GO" id="GO:0008270">
    <property type="term" value="F:zinc ion binding"/>
    <property type="evidence" value="ECO:0007669"/>
    <property type="project" value="UniProtKB-KW"/>
</dbReference>
<evidence type="ECO:0000259" key="8">
    <source>
        <dbReference type="PROSITE" id="PS50178"/>
    </source>
</evidence>
<dbReference type="OrthoDB" id="6339724at2759"/>
<dbReference type="CDD" id="cd16500">
    <property type="entry name" value="RING-HC_CARP"/>
    <property type="match status" value="1"/>
</dbReference>
<dbReference type="InterPro" id="IPR001841">
    <property type="entry name" value="Znf_RING"/>
</dbReference>
<sequence>MSCETCNTKFSFFARKKQCTECLRYFCTKCVIKQLNKIRSCDSCSILSLRPLVRSQIVQMRSKHLRHYLLAKKVSIEDCIEKEDLIELLMIFANGASKYTSRETPDNVKIHSTNNPTSNQSADLKNVNTSESNVRKCETSNTKIDHDEMTKIPSTSFDTSNRQVTVFSQIEISKSFNTLLFFSFIQWSDQIKLFNINALSELEYLSVKQLKNLLSTNRVDYKGCTEKRELLDRASRLWQEHRQSKANAETLDENLCKICCDGPIECVFLECGHMTCCINCGKQMSECPICKQYVVRVIRFFKA</sequence>
<dbReference type="SUPFAM" id="SSF57903">
    <property type="entry name" value="FYVE/PHD zinc finger"/>
    <property type="match status" value="1"/>
</dbReference>
<dbReference type="PANTHER" id="PTHR14879:SF15">
    <property type="entry name" value="E3 UBIQUITIN-PROTEIN LIGASE RIFIFYLIN-LIKE PROTEIN"/>
    <property type="match status" value="1"/>
</dbReference>
<gene>
    <name evidence="9" type="ORF">WN55_10358</name>
</gene>
<evidence type="ECO:0000256" key="2">
    <source>
        <dbReference type="ARBA" id="ARBA00022723"/>
    </source>
</evidence>
<dbReference type="PROSITE" id="PS50178">
    <property type="entry name" value="ZF_FYVE"/>
    <property type="match status" value="1"/>
</dbReference>
<evidence type="ECO:0000259" key="7">
    <source>
        <dbReference type="PROSITE" id="PS50089"/>
    </source>
</evidence>
<dbReference type="InterPro" id="IPR011011">
    <property type="entry name" value="Znf_FYVE_PHD"/>
</dbReference>
<dbReference type="Gene3D" id="1.10.720.30">
    <property type="entry name" value="SAP domain"/>
    <property type="match status" value="1"/>
</dbReference>
<dbReference type="InterPro" id="IPR051728">
    <property type="entry name" value="RING-FYVE_E3_ubiquitin-ligase"/>
</dbReference>
<dbReference type="InterPro" id="IPR036361">
    <property type="entry name" value="SAP_dom_sf"/>
</dbReference>
<dbReference type="Gene3D" id="3.30.40.10">
    <property type="entry name" value="Zinc/RING finger domain, C3HC4 (zinc finger)"/>
    <property type="match status" value="1"/>
</dbReference>
<feature type="region of interest" description="Disordered" evidence="6">
    <location>
        <begin position="103"/>
        <end position="126"/>
    </location>
</feature>
<dbReference type="InterPro" id="IPR013083">
    <property type="entry name" value="Znf_RING/FYVE/PHD"/>
</dbReference>
<organism evidence="9 10">
    <name type="scientific">Dufourea novaeangliae</name>
    <name type="common">Sweat bee</name>
    <dbReference type="NCBI Taxonomy" id="178035"/>
    <lineage>
        <taxon>Eukaryota</taxon>
        <taxon>Metazoa</taxon>
        <taxon>Ecdysozoa</taxon>
        <taxon>Arthropoda</taxon>
        <taxon>Hexapoda</taxon>
        <taxon>Insecta</taxon>
        <taxon>Pterygota</taxon>
        <taxon>Neoptera</taxon>
        <taxon>Endopterygota</taxon>
        <taxon>Hymenoptera</taxon>
        <taxon>Apocrita</taxon>
        <taxon>Aculeata</taxon>
        <taxon>Apoidea</taxon>
        <taxon>Anthophila</taxon>
        <taxon>Halictidae</taxon>
        <taxon>Rophitinae</taxon>
        <taxon>Dufourea</taxon>
    </lineage>
</organism>
<proteinExistence type="predicted"/>
<feature type="domain" description="RING-type" evidence="7">
    <location>
        <begin position="256"/>
        <end position="291"/>
    </location>
</feature>
<comment type="subcellular location">
    <subcellularLocation>
        <location evidence="1">Cell membrane</location>
        <topology evidence="1">Peripheral membrane protein</topology>
    </subcellularLocation>
</comment>
<dbReference type="PROSITE" id="PS50089">
    <property type="entry name" value="ZF_RING_2"/>
    <property type="match status" value="1"/>
</dbReference>
<dbReference type="GO" id="GO:0005737">
    <property type="term" value="C:cytoplasm"/>
    <property type="evidence" value="ECO:0007669"/>
    <property type="project" value="TreeGrafter"/>
</dbReference>
<dbReference type="CDD" id="cd15750">
    <property type="entry name" value="FYVE_CARP"/>
    <property type="match status" value="1"/>
</dbReference>
<dbReference type="GO" id="GO:0005886">
    <property type="term" value="C:plasma membrane"/>
    <property type="evidence" value="ECO:0007669"/>
    <property type="project" value="UniProtKB-SubCell"/>
</dbReference>
<evidence type="ECO:0000256" key="5">
    <source>
        <dbReference type="PROSITE-ProRule" id="PRU00175"/>
    </source>
</evidence>
<dbReference type="EMBL" id="KQ434809">
    <property type="protein sequence ID" value="KZC06448.1"/>
    <property type="molecule type" value="Genomic_DNA"/>
</dbReference>
<dbReference type="AlphaFoldDB" id="A0A154P5I0"/>
<accession>A0A154P5I0</accession>
<feature type="compositionally biased region" description="Polar residues" evidence="6">
    <location>
        <begin position="110"/>
        <end position="126"/>
    </location>
</feature>
<dbReference type="Gene3D" id="1.10.720.140">
    <property type="match status" value="1"/>
</dbReference>